<dbReference type="AlphaFoldDB" id="X1QK67"/>
<reference evidence="1" key="1">
    <citation type="journal article" date="2014" name="Front. Microbiol.">
        <title>High frequency of phylogenetically diverse reductive dehalogenase-homologous genes in deep subseafloor sedimentary metagenomes.</title>
        <authorList>
            <person name="Kawai M."/>
            <person name="Futagami T."/>
            <person name="Toyoda A."/>
            <person name="Takaki Y."/>
            <person name="Nishi S."/>
            <person name="Hori S."/>
            <person name="Arai W."/>
            <person name="Tsubouchi T."/>
            <person name="Morono Y."/>
            <person name="Uchiyama I."/>
            <person name="Ito T."/>
            <person name="Fujiyama A."/>
            <person name="Inagaki F."/>
            <person name="Takami H."/>
        </authorList>
    </citation>
    <scope>NUCLEOTIDE SEQUENCE</scope>
    <source>
        <strain evidence="1">Expedition CK06-06</strain>
    </source>
</reference>
<comment type="caution">
    <text evidence="1">The sequence shown here is derived from an EMBL/GenBank/DDBJ whole genome shotgun (WGS) entry which is preliminary data.</text>
</comment>
<name>X1QK67_9ZZZZ</name>
<gene>
    <name evidence="1" type="ORF">S06H3_43064</name>
</gene>
<feature type="non-terminal residue" evidence="1">
    <location>
        <position position="1"/>
    </location>
</feature>
<protein>
    <submittedName>
        <fullName evidence="1">Uncharacterized protein</fullName>
    </submittedName>
</protein>
<organism evidence="1">
    <name type="scientific">marine sediment metagenome</name>
    <dbReference type="NCBI Taxonomy" id="412755"/>
    <lineage>
        <taxon>unclassified sequences</taxon>
        <taxon>metagenomes</taxon>
        <taxon>ecological metagenomes</taxon>
    </lineage>
</organism>
<proteinExistence type="predicted"/>
<sequence>VYNLAKQQVKMGHDAYVITTDLMKEVPREVDRSLPKRETMDGIDVIRMNTYPTFLPVWGYGSVYFGFSRCSTTPITVT</sequence>
<accession>X1QK67</accession>
<evidence type="ECO:0000313" key="1">
    <source>
        <dbReference type="EMBL" id="GAI43649.1"/>
    </source>
</evidence>
<dbReference type="EMBL" id="BARV01026677">
    <property type="protein sequence ID" value="GAI43649.1"/>
    <property type="molecule type" value="Genomic_DNA"/>
</dbReference>